<dbReference type="InterPro" id="IPR036249">
    <property type="entry name" value="Thioredoxin-like_sf"/>
</dbReference>
<protein>
    <recommendedName>
        <fullName evidence="3">Glutaredoxin family protein</fullName>
    </recommendedName>
</protein>
<dbReference type="InterPro" id="IPR008554">
    <property type="entry name" value="Glutaredoxin-like"/>
</dbReference>
<dbReference type="Gene3D" id="3.40.30.10">
    <property type="entry name" value="Glutaredoxin"/>
    <property type="match status" value="1"/>
</dbReference>
<keyword evidence="2" id="KW-1185">Reference proteome</keyword>
<dbReference type="Proteomes" id="UP000064189">
    <property type="component" value="Unassembled WGS sequence"/>
</dbReference>
<name>A0A109N0W6_9BACI</name>
<evidence type="ECO:0000313" key="1">
    <source>
        <dbReference type="EMBL" id="KWW21446.1"/>
    </source>
</evidence>
<sequence length="81" mass="9325">MLETNQFVLYSRARCPLCDEAKVILEEVKRDSGIGFKEIDIHSDDVLLEKFALMIPVIEWKEEIIQYGKVDKSALNGLLQK</sequence>
<dbReference type="EMBL" id="LNNH01000012">
    <property type="protein sequence ID" value="KWW21446.1"/>
    <property type="molecule type" value="Genomic_DNA"/>
</dbReference>
<evidence type="ECO:0008006" key="3">
    <source>
        <dbReference type="Google" id="ProtNLM"/>
    </source>
</evidence>
<dbReference type="SUPFAM" id="SSF52833">
    <property type="entry name" value="Thioredoxin-like"/>
    <property type="match status" value="1"/>
</dbReference>
<organism evidence="1 2">
    <name type="scientific">Peribacillus simplex</name>
    <dbReference type="NCBI Taxonomy" id="1478"/>
    <lineage>
        <taxon>Bacteria</taxon>
        <taxon>Bacillati</taxon>
        <taxon>Bacillota</taxon>
        <taxon>Bacilli</taxon>
        <taxon>Bacillales</taxon>
        <taxon>Bacillaceae</taxon>
        <taxon>Peribacillus</taxon>
    </lineage>
</organism>
<reference evidence="1 2" key="1">
    <citation type="submission" date="2015-11" db="EMBL/GenBank/DDBJ databases">
        <title>Genome Sequence of Bacillus simplex strain VanAntwerpen2.</title>
        <authorList>
            <person name="Couger M.B."/>
        </authorList>
    </citation>
    <scope>NUCLEOTIDE SEQUENCE [LARGE SCALE GENOMIC DNA]</scope>
    <source>
        <strain evidence="1 2">VanAntwerpen02</strain>
    </source>
</reference>
<gene>
    <name evidence="1" type="ORF">AS888_14230</name>
</gene>
<proteinExistence type="predicted"/>
<accession>A0A109N0W6</accession>
<dbReference type="AlphaFoldDB" id="A0A109N0W6"/>
<comment type="caution">
    <text evidence="1">The sequence shown here is derived from an EMBL/GenBank/DDBJ whole genome shotgun (WGS) entry which is preliminary data.</text>
</comment>
<dbReference type="Pfam" id="PF05768">
    <property type="entry name" value="Glrx-like"/>
    <property type="match status" value="1"/>
</dbReference>
<evidence type="ECO:0000313" key="2">
    <source>
        <dbReference type="Proteomes" id="UP000064189"/>
    </source>
</evidence>